<sequence>MNLSFNAFNLYQSAIVNTANGYPLYHTETHNIVDRTTKILKVIPGMDGAQELAEIHWETLSFHSAKVIYRGVEIRNREFLQKHGIFSDSRTFTAGDGRQYKWKADLLEKFKLLDQADNVIVESHYGHLGLFGGQKSNYNLNVNPAGMHILDDIIVTFLIMKKETEKHREREAELLSN</sequence>
<protein>
    <recommendedName>
        <fullName evidence="1">DUF6593 domain-containing protein</fullName>
    </recommendedName>
</protein>
<gene>
    <name evidence="2" type="ORF">M422DRAFT_37770</name>
</gene>
<dbReference type="InterPro" id="IPR046528">
    <property type="entry name" value="DUF6593"/>
</dbReference>
<reference evidence="2 3" key="1">
    <citation type="submission" date="2014-06" db="EMBL/GenBank/DDBJ databases">
        <title>Evolutionary Origins and Diversification of the Mycorrhizal Mutualists.</title>
        <authorList>
            <consortium name="DOE Joint Genome Institute"/>
            <consortium name="Mycorrhizal Genomics Consortium"/>
            <person name="Kohler A."/>
            <person name="Kuo A."/>
            <person name="Nagy L.G."/>
            <person name="Floudas D."/>
            <person name="Copeland A."/>
            <person name="Barry K.W."/>
            <person name="Cichocki N."/>
            <person name="Veneault-Fourrey C."/>
            <person name="LaButti K."/>
            <person name="Lindquist E.A."/>
            <person name="Lipzen A."/>
            <person name="Lundell T."/>
            <person name="Morin E."/>
            <person name="Murat C."/>
            <person name="Riley R."/>
            <person name="Ohm R."/>
            <person name="Sun H."/>
            <person name="Tunlid A."/>
            <person name="Henrissat B."/>
            <person name="Grigoriev I.V."/>
            <person name="Hibbett D.S."/>
            <person name="Martin F."/>
        </authorList>
    </citation>
    <scope>NUCLEOTIDE SEQUENCE [LARGE SCALE GENOMIC DNA]</scope>
    <source>
        <strain evidence="2 3">SS14</strain>
    </source>
</reference>
<accession>A0A0C9TDY2</accession>
<dbReference type="EMBL" id="KN837336">
    <property type="protein sequence ID" value="KIJ27413.1"/>
    <property type="molecule type" value="Genomic_DNA"/>
</dbReference>
<dbReference type="HOGENOM" id="CLU_084280_4_1_1"/>
<dbReference type="Pfam" id="PF20236">
    <property type="entry name" value="DUF6593"/>
    <property type="match status" value="1"/>
</dbReference>
<name>A0A0C9TDY2_SPHS4</name>
<evidence type="ECO:0000313" key="2">
    <source>
        <dbReference type="EMBL" id="KIJ27413.1"/>
    </source>
</evidence>
<organism evidence="2 3">
    <name type="scientific">Sphaerobolus stellatus (strain SS14)</name>
    <dbReference type="NCBI Taxonomy" id="990650"/>
    <lineage>
        <taxon>Eukaryota</taxon>
        <taxon>Fungi</taxon>
        <taxon>Dikarya</taxon>
        <taxon>Basidiomycota</taxon>
        <taxon>Agaricomycotina</taxon>
        <taxon>Agaricomycetes</taxon>
        <taxon>Phallomycetidae</taxon>
        <taxon>Geastrales</taxon>
        <taxon>Sphaerobolaceae</taxon>
        <taxon>Sphaerobolus</taxon>
    </lineage>
</organism>
<evidence type="ECO:0000313" key="3">
    <source>
        <dbReference type="Proteomes" id="UP000054279"/>
    </source>
</evidence>
<keyword evidence="3" id="KW-1185">Reference proteome</keyword>
<evidence type="ECO:0000259" key="1">
    <source>
        <dbReference type="Pfam" id="PF20236"/>
    </source>
</evidence>
<dbReference type="Proteomes" id="UP000054279">
    <property type="component" value="Unassembled WGS sequence"/>
</dbReference>
<proteinExistence type="predicted"/>
<dbReference type="AlphaFoldDB" id="A0A0C9TDY2"/>
<feature type="domain" description="DUF6593" evidence="1">
    <location>
        <begin position="12"/>
        <end position="164"/>
    </location>
</feature>
<dbReference type="OrthoDB" id="3360976at2759"/>